<sequence>MSLCSLLSPRSGFRCCCAAPPPPAQPHQEARGGLVELPDARGGEKTLSNFRPPSRPRPGGTGAPQPNKVRKGWSLPLAGRRREHKEAGAGAGEVHPRSQPVVSSILHVQHYNSRAIVRMGRTPTTFCSFGPARRTHRFFFLKRPADGAFCKEAGKVRLKVRIRSAENGKDLMGLPL</sequence>
<evidence type="ECO:0000256" key="1">
    <source>
        <dbReference type="SAM" id="MobiDB-lite"/>
    </source>
</evidence>
<organism evidence="2 3">
    <name type="scientific">Odobenus rosmarus divergens</name>
    <name type="common">Pacific walrus</name>
    <dbReference type="NCBI Taxonomy" id="9708"/>
    <lineage>
        <taxon>Eukaryota</taxon>
        <taxon>Metazoa</taxon>
        <taxon>Chordata</taxon>
        <taxon>Craniata</taxon>
        <taxon>Vertebrata</taxon>
        <taxon>Euteleostomi</taxon>
        <taxon>Mammalia</taxon>
        <taxon>Eutheria</taxon>
        <taxon>Laurasiatheria</taxon>
        <taxon>Carnivora</taxon>
        <taxon>Caniformia</taxon>
        <taxon>Pinnipedia</taxon>
        <taxon>Odobenidae</taxon>
        <taxon>Odobenus</taxon>
    </lineage>
</organism>
<gene>
    <name evidence="3" type="primary">LOC101374223</name>
</gene>
<evidence type="ECO:0000313" key="2">
    <source>
        <dbReference type="Proteomes" id="UP000245340"/>
    </source>
</evidence>
<dbReference type="RefSeq" id="XP_004405055.1">
    <property type="nucleotide sequence ID" value="XM_004404998.1"/>
</dbReference>
<dbReference type="KEGG" id="oro:101374223"/>
<proteinExistence type="predicted"/>
<dbReference type="InParanoid" id="A0A2U3W9Q3"/>
<reference evidence="3" key="1">
    <citation type="submission" date="2025-08" db="UniProtKB">
        <authorList>
            <consortium name="RefSeq"/>
        </authorList>
    </citation>
    <scope>IDENTIFICATION</scope>
</reference>
<feature type="region of interest" description="Disordered" evidence="1">
    <location>
        <begin position="38"/>
        <end position="72"/>
    </location>
</feature>
<dbReference type="AlphaFoldDB" id="A0A2U3W9Q3"/>
<dbReference type="Proteomes" id="UP000245340">
    <property type="component" value="Unplaced"/>
</dbReference>
<keyword evidence="2" id="KW-1185">Reference proteome</keyword>
<protein>
    <submittedName>
        <fullName evidence="3">Uncharacterized protein LOC101374223</fullName>
    </submittedName>
</protein>
<accession>A0A2U3W9Q3</accession>
<evidence type="ECO:0000313" key="3">
    <source>
        <dbReference type="RefSeq" id="XP_004405055.1"/>
    </source>
</evidence>
<name>A0A2U3W9Q3_ODORO</name>